<feature type="domain" description="Cyclodeaminase/cyclohydrolase" evidence="1">
    <location>
        <begin position="20"/>
        <end position="187"/>
    </location>
</feature>
<organism evidence="2">
    <name type="scientific">uncultured Thermomicrobiales bacterium</name>
    <dbReference type="NCBI Taxonomy" id="1645740"/>
    <lineage>
        <taxon>Bacteria</taxon>
        <taxon>Pseudomonadati</taxon>
        <taxon>Thermomicrobiota</taxon>
        <taxon>Thermomicrobia</taxon>
        <taxon>Thermomicrobiales</taxon>
        <taxon>environmental samples</taxon>
    </lineage>
</organism>
<dbReference type="AlphaFoldDB" id="A0A6J4V2F5"/>
<dbReference type="Gene3D" id="1.20.120.680">
    <property type="entry name" value="Formiminotetrahydrofolate cyclodeaminase monomer, up-and-down helical bundle"/>
    <property type="match status" value="1"/>
</dbReference>
<protein>
    <recommendedName>
        <fullName evidence="1">Cyclodeaminase/cyclohydrolase domain-containing protein</fullName>
    </recommendedName>
</protein>
<accession>A0A6J4V2F5</accession>
<name>A0A6J4V2F5_9BACT</name>
<dbReference type="InterPro" id="IPR007044">
    <property type="entry name" value="Cyclodeamin/CycHdrlase"/>
</dbReference>
<dbReference type="EMBL" id="CADCWF010000210">
    <property type="protein sequence ID" value="CAA9566547.1"/>
    <property type="molecule type" value="Genomic_DNA"/>
</dbReference>
<dbReference type="GO" id="GO:0003824">
    <property type="term" value="F:catalytic activity"/>
    <property type="evidence" value="ECO:0007669"/>
    <property type="project" value="InterPro"/>
</dbReference>
<proteinExistence type="predicted"/>
<dbReference type="Pfam" id="PF04961">
    <property type="entry name" value="FTCD_C"/>
    <property type="match status" value="1"/>
</dbReference>
<reference evidence="2" key="1">
    <citation type="submission" date="2020-02" db="EMBL/GenBank/DDBJ databases">
        <authorList>
            <person name="Meier V. D."/>
        </authorList>
    </citation>
    <scope>NUCLEOTIDE SEQUENCE</scope>
    <source>
        <strain evidence="2">AVDCRST_MAG59</strain>
    </source>
</reference>
<evidence type="ECO:0000259" key="1">
    <source>
        <dbReference type="Pfam" id="PF04961"/>
    </source>
</evidence>
<dbReference type="SUPFAM" id="SSF101262">
    <property type="entry name" value="Methenyltetrahydrofolate cyclohydrolase-like"/>
    <property type="match status" value="1"/>
</dbReference>
<sequence length="215" mass="21563">MDEPPGNSGPADRPVAARTVGAYLAAVAQGAPTPGGGSVVGVVAALAAALGEMVCALSAKEGPPGDALRSALAELSALRERCLALAAADEAVYAGYRVAASLPRGDDAERAAREGALQAALATATETPLQLAEASLVALRALVAVAPESKKLLRSDVEIAVLLGEAALRGGLATARGNLGGLDDPTREAFAARADALERAAARQRDEALGMLAHW</sequence>
<evidence type="ECO:0000313" key="2">
    <source>
        <dbReference type="EMBL" id="CAA9566547.1"/>
    </source>
</evidence>
<dbReference type="InterPro" id="IPR036178">
    <property type="entry name" value="Formintransfe-cycloase-like_sf"/>
</dbReference>
<gene>
    <name evidence="2" type="ORF">AVDCRST_MAG59-3078</name>
</gene>